<evidence type="ECO:0000313" key="7">
    <source>
        <dbReference type="Proteomes" id="UP001497497"/>
    </source>
</evidence>
<dbReference type="Pfam" id="PF00335">
    <property type="entry name" value="Tetraspanin"/>
    <property type="match status" value="1"/>
</dbReference>
<evidence type="ECO:0000256" key="1">
    <source>
        <dbReference type="ARBA" id="ARBA00004141"/>
    </source>
</evidence>
<comment type="subcellular location">
    <subcellularLocation>
        <location evidence="1">Membrane</location>
        <topology evidence="1">Multi-pass membrane protein</topology>
    </subcellularLocation>
</comment>
<dbReference type="EMBL" id="CAXITT010000041">
    <property type="protein sequence ID" value="CAL1529008.1"/>
    <property type="molecule type" value="Genomic_DNA"/>
</dbReference>
<dbReference type="InterPro" id="IPR008952">
    <property type="entry name" value="Tetraspanin_EC2_sf"/>
</dbReference>
<keyword evidence="2 5" id="KW-0812">Transmembrane</keyword>
<feature type="transmembrane region" description="Helical" evidence="5">
    <location>
        <begin position="55"/>
        <end position="86"/>
    </location>
</feature>
<keyword evidence="4 5" id="KW-0472">Membrane</keyword>
<accession>A0AAV2H628</accession>
<proteinExistence type="predicted"/>
<dbReference type="SUPFAM" id="SSF48652">
    <property type="entry name" value="Tetraspanin"/>
    <property type="match status" value="1"/>
</dbReference>
<sequence>MLLLFIGFFVLIALTCIAGGAVLLIGRTAYGSDLQFLRDDLTTSAKSMGLTTLDVSALDVIFITIPLGVVLVIFGVLITAICILGIIAGSGQFYKFVIVYLVLISCLYFTQIVVIICAYIDRTPFDTTVKQLLKLTLESYTGDAGKDSITLGWNAIMSYKKCCGVDGYEDFAVATGWTKVALQQTPRMCCITKAAAFTCTLTANYQTQTYYNRGCYDHIWDYVTSNTGLIIFTVFFIVLLEFLCIFFASWILCNRRSKGPTKVGHYSRYN</sequence>
<feature type="transmembrane region" description="Helical" evidence="5">
    <location>
        <begin position="229"/>
        <end position="252"/>
    </location>
</feature>
<dbReference type="InterPro" id="IPR018499">
    <property type="entry name" value="Tetraspanin/Peripherin"/>
</dbReference>
<keyword evidence="3 5" id="KW-1133">Transmembrane helix</keyword>
<dbReference type="Proteomes" id="UP001497497">
    <property type="component" value="Unassembled WGS sequence"/>
</dbReference>
<evidence type="ECO:0000256" key="3">
    <source>
        <dbReference type="ARBA" id="ARBA00022989"/>
    </source>
</evidence>
<organism evidence="6 7">
    <name type="scientific">Lymnaea stagnalis</name>
    <name type="common">Great pond snail</name>
    <name type="synonym">Helix stagnalis</name>
    <dbReference type="NCBI Taxonomy" id="6523"/>
    <lineage>
        <taxon>Eukaryota</taxon>
        <taxon>Metazoa</taxon>
        <taxon>Spiralia</taxon>
        <taxon>Lophotrochozoa</taxon>
        <taxon>Mollusca</taxon>
        <taxon>Gastropoda</taxon>
        <taxon>Heterobranchia</taxon>
        <taxon>Euthyneura</taxon>
        <taxon>Panpulmonata</taxon>
        <taxon>Hygrophila</taxon>
        <taxon>Lymnaeoidea</taxon>
        <taxon>Lymnaeidae</taxon>
        <taxon>Lymnaea</taxon>
    </lineage>
</organism>
<dbReference type="AlphaFoldDB" id="A0AAV2H628"/>
<keyword evidence="7" id="KW-1185">Reference proteome</keyword>
<name>A0AAV2H628_LYMST</name>
<evidence type="ECO:0000256" key="4">
    <source>
        <dbReference type="ARBA" id="ARBA00023136"/>
    </source>
</evidence>
<dbReference type="GO" id="GO:0016020">
    <property type="term" value="C:membrane"/>
    <property type="evidence" value="ECO:0007669"/>
    <property type="project" value="UniProtKB-SubCell"/>
</dbReference>
<gene>
    <name evidence="6" type="ORF">GSLYS_00003178001</name>
</gene>
<reference evidence="6 7" key="1">
    <citation type="submission" date="2024-04" db="EMBL/GenBank/DDBJ databases">
        <authorList>
            <consortium name="Genoscope - CEA"/>
            <person name="William W."/>
        </authorList>
    </citation>
    <scope>NUCLEOTIDE SEQUENCE [LARGE SCALE GENOMIC DNA]</scope>
</reference>
<feature type="transmembrane region" description="Helical" evidence="5">
    <location>
        <begin position="98"/>
        <end position="120"/>
    </location>
</feature>
<protein>
    <recommendedName>
        <fullName evidence="8">Tetraspanin</fullName>
    </recommendedName>
</protein>
<evidence type="ECO:0008006" key="8">
    <source>
        <dbReference type="Google" id="ProtNLM"/>
    </source>
</evidence>
<evidence type="ECO:0000256" key="2">
    <source>
        <dbReference type="ARBA" id="ARBA00022692"/>
    </source>
</evidence>
<evidence type="ECO:0000256" key="5">
    <source>
        <dbReference type="SAM" id="Phobius"/>
    </source>
</evidence>
<dbReference type="Gene3D" id="1.10.1450.10">
    <property type="entry name" value="Tetraspanin"/>
    <property type="match status" value="1"/>
</dbReference>
<evidence type="ECO:0000313" key="6">
    <source>
        <dbReference type="EMBL" id="CAL1529008.1"/>
    </source>
</evidence>
<comment type="caution">
    <text evidence="6">The sequence shown here is derived from an EMBL/GenBank/DDBJ whole genome shotgun (WGS) entry which is preliminary data.</text>
</comment>